<accession>A0ABQ5X9R3</accession>
<dbReference type="EMBL" id="BSOA01000013">
    <property type="protein sequence ID" value="GLQ87916.1"/>
    <property type="molecule type" value="Genomic_DNA"/>
</dbReference>
<reference evidence="5" key="1">
    <citation type="journal article" date="2019" name="Int. J. Syst. Evol. Microbiol.">
        <title>The Global Catalogue of Microorganisms (GCM) 10K type strain sequencing project: providing services to taxonomists for standard genome sequencing and annotation.</title>
        <authorList>
            <consortium name="The Broad Institute Genomics Platform"/>
            <consortium name="The Broad Institute Genome Sequencing Center for Infectious Disease"/>
            <person name="Wu L."/>
            <person name="Ma J."/>
        </authorList>
    </citation>
    <scope>NUCLEOTIDE SEQUENCE [LARGE SCALE GENOMIC DNA]</scope>
    <source>
        <strain evidence="5">NBRC 111981</strain>
    </source>
</reference>
<dbReference type="Pfam" id="PF12796">
    <property type="entry name" value="Ank_2"/>
    <property type="match status" value="1"/>
</dbReference>
<evidence type="ECO:0000256" key="1">
    <source>
        <dbReference type="ARBA" id="ARBA00022737"/>
    </source>
</evidence>
<sequence length="236" mass="25992">MTTTNSKPVSKTKMLASIKALDWRAIKSALQDHPELLKYHGEKGENLLHLCCGIEIAKRGLPAPDSIKTAQVLLDAGLSIDQEAFTEGQWKATPLWYAIGRGKNLELAGHLLKRGANPNYCLWAAAFNDSPAAIKLLVKAGADIDPPGEETPLMFAIKWSHFAAAKTLLECGADPNVQDISGKTPLHFMLKKRSDAKHVRMFLEHGAKADLPDYDGVTVRSLLSRSRDPKYRQLLE</sequence>
<protein>
    <recommendedName>
        <fullName evidence="6">Ankyrin repeat domain-containing protein</fullName>
    </recommendedName>
</protein>
<dbReference type="PANTHER" id="PTHR24189:SF50">
    <property type="entry name" value="ANKYRIN REPEAT AND SOCS BOX PROTEIN 2"/>
    <property type="match status" value="1"/>
</dbReference>
<evidence type="ECO:0000256" key="2">
    <source>
        <dbReference type="ARBA" id="ARBA00023043"/>
    </source>
</evidence>
<evidence type="ECO:0000313" key="4">
    <source>
        <dbReference type="EMBL" id="GLQ87916.1"/>
    </source>
</evidence>
<gene>
    <name evidence="4" type="ORF">GCM10007898_14840</name>
</gene>
<organism evidence="4 5">
    <name type="scientific">Dyella flagellata</name>
    <dbReference type="NCBI Taxonomy" id="1867833"/>
    <lineage>
        <taxon>Bacteria</taxon>
        <taxon>Pseudomonadati</taxon>
        <taxon>Pseudomonadota</taxon>
        <taxon>Gammaproteobacteria</taxon>
        <taxon>Lysobacterales</taxon>
        <taxon>Rhodanobacteraceae</taxon>
        <taxon>Dyella</taxon>
    </lineage>
</organism>
<keyword evidence="5" id="KW-1185">Reference proteome</keyword>
<dbReference type="RefSeq" id="WP_284331363.1">
    <property type="nucleotide sequence ID" value="NZ_BSOA01000013.1"/>
</dbReference>
<keyword evidence="2 3" id="KW-0040">ANK repeat</keyword>
<dbReference type="PANTHER" id="PTHR24189">
    <property type="entry name" value="MYOTROPHIN"/>
    <property type="match status" value="1"/>
</dbReference>
<dbReference type="Proteomes" id="UP001156627">
    <property type="component" value="Unassembled WGS sequence"/>
</dbReference>
<dbReference type="PROSITE" id="PS50297">
    <property type="entry name" value="ANK_REP_REGION"/>
    <property type="match status" value="2"/>
</dbReference>
<feature type="repeat" description="ANK" evidence="3">
    <location>
        <begin position="181"/>
        <end position="214"/>
    </location>
</feature>
<evidence type="ECO:0008006" key="6">
    <source>
        <dbReference type="Google" id="ProtNLM"/>
    </source>
</evidence>
<keyword evidence="1" id="KW-0677">Repeat</keyword>
<comment type="caution">
    <text evidence="4">The sequence shown here is derived from an EMBL/GenBank/DDBJ whole genome shotgun (WGS) entry which is preliminary data.</text>
</comment>
<feature type="repeat" description="ANK" evidence="3">
    <location>
        <begin position="148"/>
        <end position="180"/>
    </location>
</feature>
<dbReference type="Gene3D" id="1.25.40.20">
    <property type="entry name" value="Ankyrin repeat-containing domain"/>
    <property type="match status" value="1"/>
</dbReference>
<proteinExistence type="predicted"/>
<dbReference type="InterPro" id="IPR050745">
    <property type="entry name" value="Multifunctional_regulatory"/>
</dbReference>
<dbReference type="PROSITE" id="PS50088">
    <property type="entry name" value="ANK_REPEAT"/>
    <property type="match status" value="2"/>
</dbReference>
<evidence type="ECO:0000256" key="3">
    <source>
        <dbReference type="PROSITE-ProRule" id="PRU00023"/>
    </source>
</evidence>
<dbReference type="SUPFAM" id="SSF48403">
    <property type="entry name" value="Ankyrin repeat"/>
    <property type="match status" value="1"/>
</dbReference>
<dbReference type="InterPro" id="IPR002110">
    <property type="entry name" value="Ankyrin_rpt"/>
</dbReference>
<name>A0ABQ5X9R3_9GAMM</name>
<dbReference type="InterPro" id="IPR036770">
    <property type="entry name" value="Ankyrin_rpt-contain_sf"/>
</dbReference>
<evidence type="ECO:0000313" key="5">
    <source>
        <dbReference type="Proteomes" id="UP001156627"/>
    </source>
</evidence>
<dbReference type="SMART" id="SM00248">
    <property type="entry name" value="ANK"/>
    <property type="match status" value="5"/>
</dbReference>